<organism evidence="3 4">
    <name type="scientific">Rhizophagus irregularis</name>
    <dbReference type="NCBI Taxonomy" id="588596"/>
    <lineage>
        <taxon>Eukaryota</taxon>
        <taxon>Fungi</taxon>
        <taxon>Fungi incertae sedis</taxon>
        <taxon>Mucoromycota</taxon>
        <taxon>Glomeromycotina</taxon>
        <taxon>Glomeromycetes</taxon>
        <taxon>Glomerales</taxon>
        <taxon>Glomeraceae</taxon>
        <taxon>Rhizophagus</taxon>
    </lineage>
</organism>
<feature type="compositionally biased region" description="Polar residues" evidence="1">
    <location>
        <begin position="68"/>
        <end position="82"/>
    </location>
</feature>
<feature type="compositionally biased region" description="Basic and acidic residues" evidence="1">
    <location>
        <begin position="1"/>
        <end position="12"/>
    </location>
</feature>
<evidence type="ECO:0000256" key="1">
    <source>
        <dbReference type="SAM" id="MobiDB-lite"/>
    </source>
</evidence>
<dbReference type="NCBIfam" id="TIGR02464">
    <property type="entry name" value="ribofla_fusion"/>
    <property type="match status" value="1"/>
</dbReference>
<dbReference type="EMBL" id="CAGKOT010000031">
    <property type="protein sequence ID" value="CAB5372689.1"/>
    <property type="molecule type" value="Genomic_DNA"/>
</dbReference>
<feature type="region of interest" description="Disordered" evidence="1">
    <location>
        <begin position="1"/>
        <end position="117"/>
    </location>
</feature>
<sequence length="652" mass="76584">MHEKMENKRKFEIFLGETYNHPRKSMRLKSKPFSRLSQDDYLQKEIDKNKCEETNVSTNNYDGNNNNKDVAQQSISNEASSTENKDEQGPVFSRYRRDKSRPKKPKSKKSNPHSGENTIIDQVEYSNSCDCQLLVSSLPCDCSKSTKNQNEKFDYEMIIKEDIPDKNPPIKAKKQGIIKKVKKVTKAIYNYCSYVIYGYESDEQSDDDLSNLTNSASSCWENAFNKFPFLKQFDPLAPKNPIPSVIYPYSSALTNEPSNSTEALCTKCGLHYVSSNILNGTNSHNNNIREGNNNRHDFLPVESVSRHMAPQSSPKSLHLLVMFIAFDCNIGPPNFDNCHSLRYHPILRRFGKPIIDEFNALNFVHDSIMNCWANSWKVALVVLGEVKELNRFFMEIRKIFKSEILDIIFIQPSESSYSLSFPKYFNQLDISVAKNSYTTSWMEKYGKIMDNVIQKAYRDEDKIYFYNKDEPYYEFTNFYRAPIRKDLEEWPTTEHYFQAAKFKDRYIRNNIRFAYTAREAFTIARKNDFRKREDWEYPIPPDNVIFKEGIMKEALWLKFTQHENLKYKLLSTGKVKIFEHTENDRYWGDGGKNQNGRNRLGIMLQELREILMEHEKAKLIKKYNSDQYQKWFLSELKELKQFDDLIAFDDSD</sequence>
<evidence type="ECO:0000313" key="4">
    <source>
        <dbReference type="Proteomes" id="UP000684084"/>
    </source>
</evidence>
<dbReference type="InterPro" id="IPR012816">
    <property type="entry name" value="NADAR"/>
</dbReference>
<feature type="compositionally biased region" description="Low complexity" evidence="1">
    <location>
        <begin position="55"/>
        <end position="67"/>
    </location>
</feature>
<feature type="compositionally biased region" description="Basic and acidic residues" evidence="1">
    <location>
        <begin position="37"/>
        <end position="53"/>
    </location>
</feature>
<name>A0A916ECX5_9GLOM</name>
<comment type="caution">
    <text evidence="3">The sequence shown here is derived from an EMBL/GenBank/DDBJ whole genome shotgun (WGS) entry which is preliminary data.</text>
</comment>
<protein>
    <recommendedName>
        <fullName evidence="2">NADAR domain-containing protein</fullName>
    </recommendedName>
</protein>
<feature type="domain" description="NADAR" evidence="2">
    <location>
        <begin position="464"/>
        <end position="611"/>
    </location>
</feature>
<feature type="compositionally biased region" description="Basic residues" evidence="1">
    <location>
        <begin position="94"/>
        <end position="111"/>
    </location>
</feature>
<feature type="compositionally biased region" description="Basic residues" evidence="1">
    <location>
        <begin position="21"/>
        <end position="32"/>
    </location>
</feature>
<evidence type="ECO:0000313" key="3">
    <source>
        <dbReference type="EMBL" id="CAB5372689.1"/>
    </source>
</evidence>
<gene>
    <name evidence="3" type="ORF">CHRIB12_LOCUS13672</name>
</gene>
<dbReference type="Pfam" id="PF08719">
    <property type="entry name" value="NADAR"/>
    <property type="match status" value="1"/>
</dbReference>
<dbReference type="VEuPathDB" id="FungiDB:RhiirFUN_020274"/>
<dbReference type="AlphaFoldDB" id="A0A916ECX5"/>
<evidence type="ECO:0000259" key="2">
    <source>
        <dbReference type="Pfam" id="PF08719"/>
    </source>
</evidence>
<reference evidence="3" key="1">
    <citation type="submission" date="2020-05" db="EMBL/GenBank/DDBJ databases">
        <authorList>
            <person name="Rincon C."/>
            <person name="Sanders R I."/>
            <person name="Robbins C."/>
            <person name="Chaturvedi A."/>
        </authorList>
    </citation>
    <scope>NUCLEOTIDE SEQUENCE</scope>
    <source>
        <strain evidence="3">CHB12</strain>
    </source>
</reference>
<dbReference type="CDD" id="cd15457">
    <property type="entry name" value="NADAR"/>
    <property type="match status" value="1"/>
</dbReference>
<accession>A0A916ECX5</accession>
<proteinExistence type="predicted"/>
<dbReference type="OrthoDB" id="206452at2759"/>
<dbReference type="Proteomes" id="UP000684084">
    <property type="component" value="Unassembled WGS sequence"/>
</dbReference>